<keyword evidence="2" id="KW-0732">Signal</keyword>
<evidence type="ECO:0000259" key="3">
    <source>
        <dbReference type="Pfam" id="PF13511"/>
    </source>
</evidence>
<name>N8YJ03_ACIGI</name>
<dbReference type="EMBL" id="APPJ01000001">
    <property type="protein sequence ID" value="ENV19245.1"/>
    <property type="molecule type" value="Genomic_DNA"/>
</dbReference>
<evidence type="ECO:0000256" key="2">
    <source>
        <dbReference type="SAM" id="SignalP"/>
    </source>
</evidence>
<keyword evidence="5" id="KW-1185">Reference proteome</keyword>
<organism evidence="4 5">
    <name type="scientific">Acinetobacter guillouiae NIPH 991</name>
    <dbReference type="NCBI Taxonomy" id="1217656"/>
    <lineage>
        <taxon>Bacteria</taxon>
        <taxon>Pseudomonadati</taxon>
        <taxon>Pseudomonadota</taxon>
        <taxon>Gammaproteobacteria</taxon>
        <taxon>Moraxellales</taxon>
        <taxon>Moraxellaceae</taxon>
        <taxon>Acinetobacter</taxon>
    </lineage>
</organism>
<dbReference type="eggNOG" id="ENOG50339YA">
    <property type="taxonomic scope" value="Bacteria"/>
</dbReference>
<feature type="chain" id="PRO_5004137194" description="DUF4124 domain-containing protein" evidence="2">
    <location>
        <begin position="31"/>
        <end position="131"/>
    </location>
</feature>
<dbReference type="Pfam" id="PF13511">
    <property type="entry name" value="DUF4124"/>
    <property type="match status" value="1"/>
</dbReference>
<dbReference type="PATRIC" id="fig|1217656.3.peg.338"/>
<dbReference type="HOGENOM" id="CLU_1922992_0_0_6"/>
<feature type="compositionally biased region" description="Low complexity" evidence="1">
    <location>
        <begin position="76"/>
        <end position="98"/>
    </location>
</feature>
<accession>N8YJ03</accession>
<dbReference type="AlphaFoldDB" id="N8YJ03"/>
<feature type="domain" description="DUF4124" evidence="3">
    <location>
        <begin position="27"/>
        <end position="62"/>
    </location>
</feature>
<protein>
    <recommendedName>
        <fullName evidence="3">DUF4124 domain-containing protein</fullName>
    </recommendedName>
</protein>
<reference evidence="4 5" key="1">
    <citation type="submission" date="2013-02" db="EMBL/GenBank/DDBJ databases">
        <title>The Genome Sequence of Acinetobacter guillouiae NIPH 991.</title>
        <authorList>
            <consortium name="The Broad Institute Genome Sequencing Platform"/>
            <consortium name="The Broad Institute Genome Sequencing Center for Infectious Disease"/>
            <person name="Cerqueira G."/>
            <person name="Feldgarden M."/>
            <person name="Courvalin P."/>
            <person name="Perichon B."/>
            <person name="Grillot-Courvalin C."/>
            <person name="Clermont D."/>
            <person name="Rocha E."/>
            <person name="Yoon E.-J."/>
            <person name="Nemec A."/>
            <person name="Walker B."/>
            <person name="Young S.K."/>
            <person name="Zeng Q."/>
            <person name="Gargeya S."/>
            <person name="Fitzgerald M."/>
            <person name="Haas B."/>
            <person name="Abouelleil A."/>
            <person name="Alvarado L."/>
            <person name="Arachchi H.M."/>
            <person name="Berlin A.M."/>
            <person name="Chapman S.B."/>
            <person name="Dewar J."/>
            <person name="Goldberg J."/>
            <person name="Griggs A."/>
            <person name="Gujja S."/>
            <person name="Hansen M."/>
            <person name="Howarth C."/>
            <person name="Imamovic A."/>
            <person name="Larimer J."/>
            <person name="McCowan C."/>
            <person name="Murphy C."/>
            <person name="Neiman D."/>
            <person name="Pearson M."/>
            <person name="Priest M."/>
            <person name="Roberts A."/>
            <person name="Saif S."/>
            <person name="Shea T."/>
            <person name="Sisk P."/>
            <person name="Sykes S."/>
            <person name="Wortman J."/>
            <person name="Nusbaum C."/>
            <person name="Birren B."/>
        </authorList>
    </citation>
    <scope>NUCLEOTIDE SEQUENCE [LARGE SCALE GENOMIC DNA]</scope>
    <source>
        <strain evidence="4 5">NIPH 991</strain>
    </source>
</reference>
<evidence type="ECO:0000313" key="5">
    <source>
        <dbReference type="Proteomes" id="UP000013148"/>
    </source>
</evidence>
<sequence>MKQRQRFAHTAFVSTIFALFSVVGVSASHAKQYYKWVDSKGSTHYTTTPPPKNARSQSKVNTYGYHGDSTPTNSAPTAQPHTPQNQPQNGQPQGTQPVTPAPVVNPPNTQQPNVVPQNGQNTPISVAPVNN</sequence>
<gene>
    <name evidence="4" type="ORF">F964_00343</name>
</gene>
<feature type="region of interest" description="Disordered" evidence="1">
    <location>
        <begin position="38"/>
        <end position="131"/>
    </location>
</feature>
<dbReference type="InterPro" id="IPR025392">
    <property type="entry name" value="DUF4124"/>
</dbReference>
<feature type="compositionally biased region" description="Low complexity" evidence="1">
    <location>
        <begin position="106"/>
        <end position="123"/>
    </location>
</feature>
<proteinExistence type="predicted"/>
<feature type="signal peptide" evidence="2">
    <location>
        <begin position="1"/>
        <end position="30"/>
    </location>
</feature>
<dbReference type="RefSeq" id="WP_004816974.1">
    <property type="nucleotide sequence ID" value="NZ_KB849454.1"/>
</dbReference>
<dbReference type="Proteomes" id="UP000013148">
    <property type="component" value="Unassembled WGS sequence"/>
</dbReference>
<comment type="caution">
    <text evidence="4">The sequence shown here is derived from an EMBL/GenBank/DDBJ whole genome shotgun (WGS) entry which is preliminary data.</text>
</comment>
<evidence type="ECO:0000313" key="4">
    <source>
        <dbReference type="EMBL" id="ENV19245.1"/>
    </source>
</evidence>
<evidence type="ECO:0000256" key="1">
    <source>
        <dbReference type="SAM" id="MobiDB-lite"/>
    </source>
</evidence>